<dbReference type="AlphaFoldDB" id="A0AAD5UUD9"/>
<organism evidence="2 3">
    <name type="scientific">Meripilus lineatus</name>
    <dbReference type="NCBI Taxonomy" id="2056292"/>
    <lineage>
        <taxon>Eukaryota</taxon>
        <taxon>Fungi</taxon>
        <taxon>Dikarya</taxon>
        <taxon>Basidiomycota</taxon>
        <taxon>Agaricomycotina</taxon>
        <taxon>Agaricomycetes</taxon>
        <taxon>Polyporales</taxon>
        <taxon>Meripilaceae</taxon>
        <taxon>Meripilus</taxon>
    </lineage>
</organism>
<feature type="compositionally biased region" description="Acidic residues" evidence="1">
    <location>
        <begin position="296"/>
        <end position="311"/>
    </location>
</feature>
<comment type="caution">
    <text evidence="2">The sequence shown here is derived from an EMBL/GenBank/DDBJ whole genome shotgun (WGS) entry which is preliminary data.</text>
</comment>
<keyword evidence="3" id="KW-1185">Reference proteome</keyword>
<dbReference type="EMBL" id="JANAWD010001104">
    <property type="protein sequence ID" value="KAJ3474273.1"/>
    <property type="molecule type" value="Genomic_DNA"/>
</dbReference>
<feature type="compositionally biased region" description="Polar residues" evidence="1">
    <location>
        <begin position="61"/>
        <end position="71"/>
    </location>
</feature>
<feature type="compositionally biased region" description="Basic and acidic residues" evidence="1">
    <location>
        <begin position="312"/>
        <end position="330"/>
    </location>
</feature>
<protein>
    <submittedName>
        <fullName evidence="2">Uncharacterized protein</fullName>
    </submittedName>
</protein>
<evidence type="ECO:0000256" key="1">
    <source>
        <dbReference type="SAM" id="MobiDB-lite"/>
    </source>
</evidence>
<feature type="compositionally biased region" description="Polar residues" evidence="1">
    <location>
        <begin position="203"/>
        <end position="218"/>
    </location>
</feature>
<sequence>MAASKTKGKKSTSKATTGKSTSQVVPKPRNQEKPPSIPVTRRSSRNKPTEVAQEDDHESNPIASSINTSPPASKGDMTPKAQSPHNQPGLRPASTASRSEAVLQPDVAAALTNDSAAVDSPRPRPVVAGSNSTPHNSGEYEPVSESRQQEVFKASLITQKAVQAISPVNEERGVLDVNTASATAETVVHESQKSPVDLIPSATVVSTPSGSPPIRSQESTPPTSTEPTGVPSTPIAVPPPCADDVPTIAQEPQLAVASKGDVPAVGPSRVAKGKARARDDDTQSEVEPTGSHGEDDSSSSDDDDDNEEGFNDAERGADNDDEHEEGRSDSEVQEEEPARVRRGKRTACSSSKKPMKTGPLSADALKEVHAFSDECRARSEALGVKFGKSPGYILQAAGLGFRPSRATNPSNEYSRWWASTNAERMAGVGLQERNKIMRKEYSELMEGVGDDDAEERNRRMQPIYDEIDGWGEQELTPESASRRMDKAMSQFTNLERSYSTVGDMEIAGFVIYMGTDNCSKAKSAFWGGSGLIEHAIKKYNPDLEELMEMVVTVLKSMKYSQRGYQIDCPEIIEKVPSPKDDKKRDGLRGKMSRRMRRKYVAHSATWARYRRHSPGRPGAMWHTSTASASQIMRAADIQIVAWDDDELELLEQNFGNVPVVLGVNDAALKCVRDSEQWNKAMNQYKRGDFMPSSVTNVDTSAAQVQPSKTGGRKRKAQQHEVITLPDDSDSSDSSKVIAKRPRLRSSSPHNRVTQSDSSDESSSSDSDVSPAPPVKKTKVPKSKVPSQDHSAATTLAQILSALPAEFLQSVLPQHHTTGPIAGPSRLPHGSGGSGSGSKGKKSGRKRSH</sequence>
<feature type="compositionally biased region" description="Polar residues" evidence="1">
    <location>
        <begin position="692"/>
        <end position="708"/>
    </location>
</feature>
<name>A0AAD5UUD9_9APHY</name>
<feature type="compositionally biased region" description="Low complexity" evidence="1">
    <location>
        <begin position="219"/>
        <end position="234"/>
    </location>
</feature>
<gene>
    <name evidence="2" type="ORF">NLI96_g12550</name>
</gene>
<feature type="compositionally biased region" description="Basic residues" evidence="1">
    <location>
        <begin position="838"/>
        <end position="848"/>
    </location>
</feature>
<feature type="region of interest" description="Disordered" evidence="1">
    <location>
        <begin position="186"/>
        <end position="361"/>
    </location>
</feature>
<feature type="compositionally biased region" description="Low complexity" evidence="1">
    <location>
        <begin position="760"/>
        <end position="769"/>
    </location>
</feature>
<feature type="region of interest" description="Disordered" evidence="1">
    <location>
        <begin position="813"/>
        <end position="848"/>
    </location>
</feature>
<feature type="compositionally biased region" description="Low complexity" evidence="1">
    <location>
        <begin position="13"/>
        <end position="22"/>
    </location>
</feature>
<evidence type="ECO:0000313" key="2">
    <source>
        <dbReference type="EMBL" id="KAJ3474273.1"/>
    </source>
</evidence>
<feature type="region of interest" description="Disordered" evidence="1">
    <location>
        <begin position="689"/>
        <end position="790"/>
    </location>
</feature>
<reference evidence="2" key="1">
    <citation type="submission" date="2022-07" db="EMBL/GenBank/DDBJ databases">
        <title>Genome Sequence of Physisporinus lineatus.</title>
        <authorList>
            <person name="Buettner E."/>
        </authorList>
    </citation>
    <scope>NUCLEOTIDE SEQUENCE</scope>
    <source>
        <strain evidence="2">VT162</strain>
    </source>
</reference>
<proteinExistence type="predicted"/>
<feature type="region of interest" description="Disordered" evidence="1">
    <location>
        <begin position="1"/>
        <end position="147"/>
    </location>
</feature>
<evidence type="ECO:0000313" key="3">
    <source>
        <dbReference type="Proteomes" id="UP001212997"/>
    </source>
</evidence>
<feature type="compositionally biased region" description="Polar residues" evidence="1">
    <location>
        <begin position="744"/>
        <end position="754"/>
    </location>
</feature>
<feature type="compositionally biased region" description="Basic residues" evidence="1">
    <location>
        <begin position="1"/>
        <end position="12"/>
    </location>
</feature>
<dbReference type="Proteomes" id="UP001212997">
    <property type="component" value="Unassembled WGS sequence"/>
</dbReference>
<accession>A0AAD5UUD9</accession>